<gene>
    <name evidence="1" type="ORF">AMECASPLE_039634</name>
</gene>
<comment type="caution">
    <text evidence="1">The sequence shown here is derived from an EMBL/GenBank/DDBJ whole genome shotgun (WGS) entry which is preliminary data.</text>
</comment>
<keyword evidence="2" id="KW-1185">Reference proteome</keyword>
<sequence length="116" mass="13424">MLLAMMKYREFLVLNLTMAETKYFLIKLPHKAQGFNFLRHSLSFTRTDSGISPLRFSCNTPLTSNLCADREQAESSCALHYKFWLVCVPDNFPSGSFIHEKNMYKTYLHIYTGVGQ</sequence>
<evidence type="ECO:0000313" key="1">
    <source>
        <dbReference type="EMBL" id="MEQ2317128.1"/>
    </source>
</evidence>
<protein>
    <submittedName>
        <fullName evidence="1">Uncharacterized protein</fullName>
    </submittedName>
</protein>
<dbReference type="EMBL" id="JAHRIP010093321">
    <property type="protein sequence ID" value="MEQ2317128.1"/>
    <property type="molecule type" value="Genomic_DNA"/>
</dbReference>
<accession>A0ABV1AEW7</accession>
<evidence type="ECO:0000313" key="2">
    <source>
        <dbReference type="Proteomes" id="UP001469553"/>
    </source>
</evidence>
<reference evidence="1 2" key="1">
    <citation type="submission" date="2021-06" db="EMBL/GenBank/DDBJ databases">
        <authorList>
            <person name="Palmer J.M."/>
        </authorList>
    </citation>
    <scope>NUCLEOTIDE SEQUENCE [LARGE SCALE GENOMIC DNA]</scope>
    <source>
        <strain evidence="1 2">AS_MEX2019</strain>
        <tissue evidence="1">Muscle</tissue>
    </source>
</reference>
<dbReference type="Proteomes" id="UP001469553">
    <property type="component" value="Unassembled WGS sequence"/>
</dbReference>
<organism evidence="1 2">
    <name type="scientific">Ameca splendens</name>
    <dbReference type="NCBI Taxonomy" id="208324"/>
    <lineage>
        <taxon>Eukaryota</taxon>
        <taxon>Metazoa</taxon>
        <taxon>Chordata</taxon>
        <taxon>Craniata</taxon>
        <taxon>Vertebrata</taxon>
        <taxon>Euteleostomi</taxon>
        <taxon>Actinopterygii</taxon>
        <taxon>Neopterygii</taxon>
        <taxon>Teleostei</taxon>
        <taxon>Neoteleostei</taxon>
        <taxon>Acanthomorphata</taxon>
        <taxon>Ovalentaria</taxon>
        <taxon>Atherinomorphae</taxon>
        <taxon>Cyprinodontiformes</taxon>
        <taxon>Goodeidae</taxon>
        <taxon>Ameca</taxon>
    </lineage>
</organism>
<name>A0ABV1AEW7_9TELE</name>
<proteinExistence type="predicted"/>